<dbReference type="EMBL" id="SIXF01000005">
    <property type="protein sequence ID" value="TBO43317.1"/>
    <property type="molecule type" value="Genomic_DNA"/>
</dbReference>
<organism evidence="3 4">
    <name type="scientific">Pedobacter kyonggii</name>
    <dbReference type="NCBI Taxonomy" id="1926871"/>
    <lineage>
        <taxon>Bacteria</taxon>
        <taxon>Pseudomonadati</taxon>
        <taxon>Bacteroidota</taxon>
        <taxon>Sphingobacteriia</taxon>
        <taxon>Sphingobacteriales</taxon>
        <taxon>Sphingobacteriaceae</taxon>
        <taxon>Pedobacter</taxon>
    </lineage>
</organism>
<sequence length="351" mass="39955">MKIAFIITSLANKGPIIMVQSLVLKLVQKGFDCDVYYFDAITDLKFNCPVKQISFFEVIPFRNYDLIHSHLFRSDVYCAIHHQKIQKAGAKLISTIHTAIYDDLAFTYGKLVSILLIPVWKLAWQKMDHVILLTKAAQRYYQNTEFKALSIINNGRDVSLTGEGISDTDLNEILALKKKYTLLGTVCNIDSRKGLEQILELLTINNNYAFIVIGDGPEHRTLAAIARQYRVSSRFKVMGFRAEGYRYIKHFDIYVLPSRSEGMPLALLETMALKVPAVCTRIPSLAAEFSDDVCYFFNLDDVTDLSRACELATNDLGLKTLAAFETYNNKYTSEKMVKNYVELYEILVETL</sequence>
<comment type="caution">
    <text evidence="3">The sequence shown here is derived from an EMBL/GenBank/DDBJ whole genome shotgun (WGS) entry which is preliminary data.</text>
</comment>
<evidence type="ECO:0000259" key="1">
    <source>
        <dbReference type="Pfam" id="PF00534"/>
    </source>
</evidence>
<accession>A0A4Q9HF09</accession>
<dbReference type="AlphaFoldDB" id="A0A4Q9HF09"/>
<keyword evidence="4" id="KW-1185">Reference proteome</keyword>
<name>A0A4Q9HF09_9SPHI</name>
<dbReference type="PANTHER" id="PTHR12526">
    <property type="entry name" value="GLYCOSYLTRANSFERASE"/>
    <property type="match status" value="1"/>
</dbReference>
<evidence type="ECO:0000313" key="4">
    <source>
        <dbReference type="Proteomes" id="UP000291819"/>
    </source>
</evidence>
<keyword evidence="3" id="KW-0808">Transferase</keyword>
<evidence type="ECO:0000313" key="3">
    <source>
        <dbReference type="EMBL" id="TBO43317.1"/>
    </source>
</evidence>
<dbReference type="RefSeq" id="WP_131029561.1">
    <property type="nucleotide sequence ID" value="NZ_SIXF01000005.1"/>
</dbReference>
<gene>
    <name evidence="3" type="ORF">EYS08_08220</name>
</gene>
<dbReference type="Pfam" id="PF13439">
    <property type="entry name" value="Glyco_transf_4"/>
    <property type="match status" value="1"/>
</dbReference>
<dbReference type="OrthoDB" id="7560678at2"/>
<dbReference type="InterPro" id="IPR028098">
    <property type="entry name" value="Glyco_trans_4-like_N"/>
</dbReference>
<dbReference type="Proteomes" id="UP000291819">
    <property type="component" value="Unassembled WGS sequence"/>
</dbReference>
<dbReference type="InterPro" id="IPR001296">
    <property type="entry name" value="Glyco_trans_1"/>
</dbReference>
<dbReference type="SUPFAM" id="SSF53756">
    <property type="entry name" value="UDP-Glycosyltransferase/glycogen phosphorylase"/>
    <property type="match status" value="1"/>
</dbReference>
<protein>
    <submittedName>
        <fullName evidence="3">Glycosyltransferase</fullName>
    </submittedName>
</protein>
<reference evidence="3 4" key="1">
    <citation type="submission" date="2019-02" db="EMBL/GenBank/DDBJ databases">
        <title>Pedobacter kyonggii whole genome sequence analysis.</title>
        <authorList>
            <person name="Dahal R.H."/>
        </authorList>
    </citation>
    <scope>NUCLEOTIDE SEQUENCE [LARGE SCALE GENOMIC DNA]</scope>
    <source>
        <strain evidence="3 4">K-4-11-1</strain>
    </source>
</reference>
<dbReference type="PANTHER" id="PTHR12526:SF630">
    <property type="entry name" value="GLYCOSYLTRANSFERASE"/>
    <property type="match status" value="1"/>
</dbReference>
<dbReference type="Gene3D" id="3.40.50.2000">
    <property type="entry name" value="Glycogen Phosphorylase B"/>
    <property type="match status" value="2"/>
</dbReference>
<dbReference type="GO" id="GO:0016757">
    <property type="term" value="F:glycosyltransferase activity"/>
    <property type="evidence" value="ECO:0007669"/>
    <property type="project" value="InterPro"/>
</dbReference>
<feature type="domain" description="Glycosyl transferase family 1" evidence="1">
    <location>
        <begin position="171"/>
        <end position="316"/>
    </location>
</feature>
<evidence type="ECO:0000259" key="2">
    <source>
        <dbReference type="Pfam" id="PF13439"/>
    </source>
</evidence>
<proteinExistence type="predicted"/>
<feature type="domain" description="Glycosyltransferase subfamily 4-like N-terminal" evidence="2">
    <location>
        <begin position="62"/>
        <end position="159"/>
    </location>
</feature>
<dbReference type="Pfam" id="PF00534">
    <property type="entry name" value="Glycos_transf_1"/>
    <property type="match status" value="1"/>
</dbReference>